<feature type="non-terminal residue" evidence="2">
    <location>
        <position position="1"/>
    </location>
</feature>
<feature type="compositionally biased region" description="Low complexity" evidence="1">
    <location>
        <begin position="211"/>
        <end position="238"/>
    </location>
</feature>
<feature type="region of interest" description="Disordered" evidence="1">
    <location>
        <begin position="179"/>
        <end position="271"/>
    </location>
</feature>
<dbReference type="EMBL" id="QWIJ01001049">
    <property type="protein sequence ID" value="RMX76810.1"/>
    <property type="molecule type" value="Genomic_DNA"/>
</dbReference>
<gene>
    <name evidence="2" type="ORF">D0869_10387</name>
</gene>
<feature type="region of interest" description="Disordered" evidence="1">
    <location>
        <begin position="345"/>
        <end position="450"/>
    </location>
</feature>
<dbReference type="OrthoDB" id="5361617at2759"/>
<evidence type="ECO:0000313" key="2">
    <source>
        <dbReference type="EMBL" id="RMX76810.1"/>
    </source>
</evidence>
<accession>A0A3M6WEV8</accession>
<protein>
    <recommendedName>
        <fullName evidence="4">PIN domain-containing protein</fullName>
    </recommendedName>
</protein>
<dbReference type="AlphaFoldDB" id="A0A3M6WEV8"/>
<evidence type="ECO:0008006" key="4">
    <source>
        <dbReference type="Google" id="ProtNLM"/>
    </source>
</evidence>
<dbReference type="Proteomes" id="UP000281245">
    <property type="component" value="Unassembled WGS sequence"/>
</dbReference>
<comment type="caution">
    <text evidence="2">The sequence shown here is derived from an EMBL/GenBank/DDBJ whole genome shotgun (WGS) entry which is preliminary data.</text>
</comment>
<dbReference type="VEuPathDB" id="FungiDB:BTJ68_07895"/>
<name>A0A3M6WEV8_HORWE</name>
<proteinExistence type="predicted"/>
<feature type="region of interest" description="Disordered" evidence="1">
    <location>
        <begin position="32"/>
        <end position="70"/>
    </location>
</feature>
<evidence type="ECO:0000313" key="3">
    <source>
        <dbReference type="Proteomes" id="UP000281245"/>
    </source>
</evidence>
<feature type="compositionally biased region" description="Low complexity" evidence="1">
    <location>
        <begin position="250"/>
        <end position="270"/>
    </location>
</feature>
<evidence type="ECO:0000256" key="1">
    <source>
        <dbReference type="SAM" id="MobiDB-lite"/>
    </source>
</evidence>
<reference evidence="2 3" key="1">
    <citation type="journal article" date="2018" name="BMC Genomics">
        <title>Genomic evidence for intraspecific hybridization in a clonal and extremely halotolerant yeast.</title>
        <authorList>
            <person name="Gostincar C."/>
            <person name="Stajich J.E."/>
            <person name="Zupancic J."/>
            <person name="Zalar P."/>
            <person name="Gunde-Cimerman N."/>
        </authorList>
    </citation>
    <scope>NUCLEOTIDE SEQUENCE [LARGE SCALE GENOMIC DNA]</scope>
    <source>
        <strain evidence="2 3">EXF-6656</strain>
    </source>
</reference>
<feature type="compositionally biased region" description="Polar residues" evidence="1">
    <location>
        <begin position="351"/>
        <end position="370"/>
    </location>
</feature>
<sequence length="450" mass="49380">LPTLFLHLLLPKRRRLTLSLLRFVRLQRHNNTQSHTGLQDTRPRSAGKMRGNTRQRPVSHPGPPTHAQSPIAPARKIFNCIVDDTALVAGVKRSTRNGIRQWVKNGQIRLFVPLHALEQLGKQKGMTNRHGEDVRETLQWLDDATNKYPNAVTLQGGDQYYENWNEVEKFAVPRTLFSENDHIPEPEPEPETSGLPEQAGKLSLEENPPKASGSSAASAGSASGSPSSMQSERSSLSPVSPPTSPTKDLSSPAKPISKPAPETATSSSASVPQRLQPLLNYILWRIHQELNPAAALESFIFLCNDPNKVQYARGFDIRSKRLEQLRDSSTSLLYRVAQPLLDVAHNRRTRLSSSKRQPTTPRTNHAQPQQARGGNTSNGNRGNQRGGMRGSPRGRGTPLNGRGGFAPGSRVPTAMQPGVQPNGEIDPDSFARPRGSGYTGRGGRKLWVPT</sequence>
<feature type="compositionally biased region" description="Low complexity" evidence="1">
    <location>
        <begin position="372"/>
        <end position="383"/>
    </location>
</feature>
<organism evidence="2 3">
    <name type="scientific">Hortaea werneckii</name>
    <name type="common">Black yeast</name>
    <name type="synonym">Cladosporium werneckii</name>
    <dbReference type="NCBI Taxonomy" id="91943"/>
    <lineage>
        <taxon>Eukaryota</taxon>
        <taxon>Fungi</taxon>
        <taxon>Dikarya</taxon>
        <taxon>Ascomycota</taxon>
        <taxon>Pezizomycotina</taxon>
        <taxon>Dothideomycetes</taxon>
        <taxon>Dothideomycetidae</taxon>
        <taxon>Mycosphaerellales</taxon>
        <taxon>Teratosphaeriaceae</taxon>
        <taxon>Hortaea</taxon>
    </lineage>
</organism>